<comment type="caution">
    <text evidence="1">The sequence shown here is derived from an EMBL/GenBank/DDBJ whole genome shotgun (WGS) entry which is preliminary data.</text>
</comment>
<organism evidence="1 2">
    <name type="scientific">Vaccinium darrowii</name>
    <dbReference type="NCBI Taxonomy" id="229202"/>
    <lineage>
        <taxon>Eukaryota</taxon>
        <taxon>Viridiplantae</taxon>
        <taxon>Streptophyta</taxon>
        <taxon>Embryophyta</taxon>
        <taxon>Tracheophyta</taxon>
        <taxon>Spermatophyta</taxon>
        <taxon>Magnoliopsida</taxon>
        <taxon>eudicotyledons</taxon>
        <taxon>Gunneridae</taxon>
        <taxon>Pentapetalae</taxon>
        <taxon>asterids</taxon>
        <taxon>Ericales</taxon>
        <taxon>Ericaceae</taxon>
        <taxon>Vaccinioideae</taxon>
        <taxon>Vaccinieae</taxon>
        <taxon>Vaccinium</taxon>
    </lineage>
</organism>
<dbReference type="EMBL" id="CM037158">
    <property type="protein sequence ID" value="KAH7852984.1"/>
    <property type="molecule type" value="Genomic_DNA"/>
</dbReference>
<name>A0ACB7YJH1_9ERIC</name>
<sequence length="272" mass="31008">MIYKMAKEIFNAKRDWILRLESCTDLFHWISEVDFDKIIILWHIATKLCYCPDKEEYPEKDINESANGSGNPPDSNNVDIEEQECKLSKVLSDYMLYLLIIQSTMLSIVVGIGRIRFRDTCAEAKKFFQGRKIGKLEKGKNCCLNISPGNAAPKGKRDWVNYKCKCILFVNTVVEHVTVKGDRSKSVLFDVSMLAQELKRLGRERVWKIISKVWVELMSYAAGRCRASTHAAQLSKGGELLSLVWLLMARLGLGDQFQISEGHARAKLIVKK</sequence>
<reference evidence="1 2" key="1">
    <citation type="journal article" date="2021" name="Hortic Res">
        <title>High-quality reference genome and annotation aids understanding of berry development for evergreen blueberry (Vaccinium darrowii).</title>
        <authorList>
            <person name="Yu J."/>
            <person name="Hulse-Kemp A.M."/>
            <person name="Babiker E."/>
            <person name="Staton M."/>
        </authorList>
    </citation>
    <scope>NUCLEOTIDE SEQUENCE [LARGE SCALE GENOMIC DNA]</scope>
    <source>
        <strain evidence="2">cv. NJ 8807/NJ 8810</strain>
        <tissue evidence="1">Young leaf</tissue>
    </source>
</reference>
<dbReference type="Proteomes" id="UP000828048">
    <property type="component" value="Chromosome 8"/>
</dbReference>
<gene>
    <name evidence="1" type="ORF">Vadar_031719</name>
</gene>
<protein>
    <submittedName>
        <fullName evidence="1">Uncharacterized protein</fullName>
    </submittedName>
</protein>
<evidence type="ECO:0000313" key="1">
    <source>
        <dbReference type="EMBL" id="KAH7852984.1"/>
    </source>
</evidence>
<keyword evidence="2" id="KW-1185">Reference proteome</keyword>
<accession>A0ACB7YJH1</accession>
<proteinExistence type="predicted"/>
<evidence type="ECO:0000313" key="2">
    <source>
        <dbReference type="Proteomes" id="UP000828048"/>
    </source>
</evidence>